<dbReference type="EMBL" id="BLKZ01000001">
    <property type="protein sequence ID" value="GFG88698.1"/>
    <property type="molecule type" value="Genomic_DNA"/>
</dbReference>
<organism evidence="4 5">
    <name type="scientific">Mycobacterium bourgelatii</name>
    <dbReference type="NCBI Taxonomy" id="1273442"/>
    <lineage>
        <taxon>Bacteria</taxon>
        <taxon>Bacillati</taxon>
        <taxon>Actinomycetota</taxon>
        <taxon>Actinomycetes</taxon>
        <taxon>Mycobacteriales</taxon>
        <taxon>Mycobacteriaceae</taxon>
        <taxon>Mycobacterium</taxon>
    </lineage>
</organism>
<evidence type="ECO:0000259" key="3">
    <source>
        <dbReference type="SMART" id="SM00822"/>
    </source>
</evidence>
<dbReference type="SMART" id="SM00822">
    <property type="entry name" value="PKS_KR"/>
    <property type="match status" value="1"/>
</dbReference>
<evidence type="ECO:0000313" key="4">
    <source>
        <dbReference type="EMBL" id="GFG88698.1"/>
    </source>
</evidence>
<evidence type="ECO:0000256" key="1">
    <source>
        <dbReference type="ARBA" id="ARBA00006484"/>
    </source>
</evidence>
<reference evidence="4 5" key="1">
    <citation type="journal article" date="2019" name="Emerg. Microbes Infect.">
        <title>Comprehensive subspecies identification of 175 nontuberculous mycobacteria species based on 7547 genomic profiles.</title>
        <authorList>
            <person name="Matsumoto Y."/>
            <person name="Kinjo T."/>
            <person name="Motooka D."/>
            <person name="Nabeya D."/>
            <person name="Jung N."/>
            <person name="Uechi K."/>
            <person name="Horii T."/>
            <person name="Iida T."/>
            <person name="Fujita J."/>
            <person name="Nakamura S."/>
        </authorList>
    </citation>
    <scope>NUCLEOTIDE SEQUENCE [LARGE SCALE GENOMIC DNA]</scope>
    <source>
        <strain evidence="4 5">JCM 30725</strain>
    </source>
</reference>
<dbReference type="NCBIfam" id="NF005559">
    <property type="entry name" value="PRK07231.1"/>
    <property type="match status" value="1"/>
</dbReference>
<sequence>MPTAVVTGAGNGIGRAISRRLAATGAHVVVVDRDADAARRTAESVGGTAVECDVSDERSVAGLAEAVDSVDVLVNNAGIWRSQTLDDSTVVDVDDVLGVNVRGTWLVTRALMPKFGPAGGAVVNLTSVLAELGGVGRGIYPASKAALVALTKQMASEYAGRRIRVNAVGPGLVLTEGTAAEFGDPGLRDAVAAAMPLGRIGDPEDVAAAVAFLASDAAGYVTGQVLYVDGGWSVNGSAFIGTAIQAYLAGLGGEPAVGGPSGGRTA</sequence>
<dbReference type="PROSITE" id="PS00061">
    <property type="entry name" value="ADH_SHORT"/>
    <property type="match status" value="1"/>
</dbReference>
<dbReference type="Gene3D" id="3.40.50.720">
    <property type="entry name" value="NAD(P)-binding Rossmann-like Domain"/>
    <property type="match status" value="1"/>
</dbReference>
<protein>
    <submittedName>
        <fullName evidence="4">L-xylulose reductase</fullName>
    </submittedName>
</protein>
<dbReference type="GO" id="GO:0030497">
    <property type="term" value="P:fatty acid elongation"/>
    <property type="evidence" value="ECO:0007669"/>
    <property type="project" value="TreeGrafter"/>
</dbReference>
<dbReference type="Proteomes" id="UP000465360">
    <property type="component" value="Unassembled WGS sequence"/>
</dbReference>
<dbReference type="PANTHER" id="PTHR42760">
    <property type="entry name" value="SHORT-CHAIN DEHYDROGENASES/REDUCTASES FAMILY MEMBER"/>
    <property type="match status" value="1"/>
</dbReference>
<keyword evidence="5" id="KW-1185">Reference proteome</keyword>
<comment type="similarity">
    <text evidence="1">Belongs to the short-chain dehydrogenases/reductases (SDR) family.</text>
</comment>
<dbReference type="InterPro" id="IPR036291">
    <property type="entry name" value="NAD(P)-bd_dom_sf"/>
</dbReference>
<evidence type="ECO:0000256" key="2">
    <source>
        <dbReference type="ARBA" id="ARBA00023002"/>
    </source>
</evidence>
<dbReference type="PRINTS" id="PR00080">
    <property type="entry name" value="SDRFAMILY"/>
</dbReference>
<dbReference type="PANTHER" id="PTHR42760:SF135">
    <property type="entry name" value="BLL7886 PROTEIN"/>
    <property type="match status" value="1"/>
</dbReference>
<comment type="caution">
    <text evidence="4">The sequence shown here is derived from an EMBL/GenBank/DDBJ whole genome shotgun (WGS) entry which is preliminary data.</text>
</comment>
<dbReference type="GO" id="GO:0016616">
    <property type="term" value="F:oxidoreductase activity, acting on the CH-OH group of donors, NAD or NADP as acceptor"/>
    <property type="evidence" value="ECO:0007669"/>
    <property type="project" value="UniProtKB-ARBA"/>
</dbReference>
<dbReference type="SUPFAM" id="SSF51735">
    <property type="entry name" value="NAD(P)-binding Rossmann-fold domains"/>
    <property type="match status" value="1"/>
</dbReference>
<dbReference type="RefSeq" id="WP_163707979.1">
    <property type="nucleotide sequence ID" value="NZ_BLKZ01000001.1"/>
</dbReference>
<dbReference type="CDD" id="cd05233">
    <property type="entry name" value="SDR_c"/>
    <property type="match status" value="1"/>
</dbReference>
<dbReference type="InterPro" id="IPR002347">
    <property type="entry name" value="SDR_fam"/>
</dbReference>
<proteinExistence type="inferred from homology"/>
<dbReference type="InterPro" id="IPR057326">
    <property type="entry name" value="KR_dom"/>
</dbReference>
<dbReference type="InterPro" id="IPR020904">
    <property type="entry name" value="Sc_DH/Rdtase_CS"/>
</dbReference>
<name>A0A7I9YJA7_MYCBU</name>
<dbReference type="FunFam" id="3.40.50.720:FF:000084">
    <property type="entry name" value="Short-chain dehydrogenase reductase"/>
    <property type="match status" value="1"/>
</dbReference>
<keyword evidence="2" id="KW-0560">Oxidoreductase</keyword>
<dbReference type="AlphaFoldDB" id="A0A7I9YJA7"/>
<evidence type="ECO:0000313" key="5">
    <source>
        <dbReference type="Proteomes" id="UP000465360"/>
    </source>
</evidence>
<feature type="domain" description="Ketoreductase" evidence="3">
    <location>
        <begin position="2"/>
        <end position="180"/>
    </location>
</feature>
<accession>A0A7I9YJA7</accession>
<dbReference type="PRINTS" id="PR00081">
    <property type="entry name" value="GDHRDH"/>
</dbReference>
<dbReference type="Pfam" id="PF13561">
    <property type="entry name" value="adh_short_C2"/>
    <property type="match status" value="1"/>
</dbReference>
<gene>
    <name evidence="4" type="ORF">MBOU_07400</name>
</gene>